<reference evidence="2" key="1">
    <citation type="submission" date="2020-11" db="EMBL/GenBank/DDBJ databases">
        <authorList>
            <consortium name="DOE Joint Genome Institute"/>
            <person name="Ahrendt S."/>
            <person name="Riley R."/>
            <person name="Andreopoulos W."/>
            <person name="Labutti K."/>
            <person name="Pangilinan J."/>
            <person name="Ruiz-Duenas F.J."/>
            <person name="Barrasa J.M."/>
            <person name="Sanchez-Garcia M."/>
            <person name="Camarero S."/>
            <person name="Miyauchi S."/>
            <person name="Serrano A."/>
            <person name="Linde D."/>
            <person name="Babiker R."/>
            <person name="Drula E."/>
            <person name="Ayuso-Fernandez I."/>
            <person name="Pacheco R."/>
            <person name="Padilla G."/>
            <person name="Ferreira P."/>
            <person name="Barriuso J."/>
            <person name="Kellner H."/>
            <person name="Castanera R."/>
            <person name="Alfaro M."/>
            <person name="Ramirez L."/>
            <person name="Pisabarro A.G."/>
            <person name="Kuo A."/>
            <person name="Tritt A."/>
            <person name="Lipzen A."/>
            <person name="He G."/>
            <person name="Yan M."/>
            <person name="Ng V."/>
            <person name="Cullen D."/>
            <person name="Martin F."/>
            <person name="Rosso M.-N."/>
            <person name="Henrissat B."/>
            <person name="Hibbett D."/>
            <person name="Martinez A.T."/>
            <person name="Grigoriev I.V."/>
        </authorList>
    </citation>
    <scope>NUCLEOTIDE SEQUENCE</scope>
    <source>
        <strain evidence="2">MF-IS2</strain>
    </source>
</reference>
<evidence type="ECO:0000313" key="3">
    <source>
        <dbReference type="Proteomes" id="UP000807342"/>
    </source>
</evidence>
<feature type="compositionally biased region" description="Pro residues" evidence="1">
    <location>
        <begin position="1"/>
        <end position="12"/>
    </location>
</feature>
<name>A0A9P5WYG9_9AGAR</name>
<comment type="caution">
    <text evidence="2">The sequence shown here is derived from an EMBL/GenBank/DDBJ whole genome shotgun (WGS) entry which is preliminary data.</text>
</comment>
<sequence length="169" mass="17961">MATTPPPPPQPTMPTHAASMSSKPGPTPRPSFAEAVAKTLCPTAPPFMRGPPHAPQPSPKVPQGPVSSNGITCTTATVPSQSDLEIVKAMLPPKISGSQVLLPMSRSFIKIVDIPYFIPGTMAPPNGQEIGNQLIPSPIPVNKIKHVWFVRNSPKADSGTFWINLMDTQ</sequence>
<protein>
    <submittedName>
        <fullName evidence="2">Uncharacterized protein</fullName>
    </submittedName>
</protein>
<dbReference type="AlphaFoldDB" id="A0A9P5WYG9"/>
<feature type="region of interest" description="Disordered" evidence="1">
    <location>
        <begin position="1"/>
        <end position="71"/>
    </location>
</feature>
<dbReference type="OrthoDB" id="3123246at2759"/>
<accession>A0A9P5WYG9</accession>
<proteinExistence type="predicted"/>
<dbReference type="Proteomes" id="UP000807342">
    <property type="component" value="Unassembled WGS sequence"/>
</dbReference>
<evidence type="ECO:0000256" key="1">
    <source>
        <dbReference type="SAM" id="MobiDB-lite"/>
    </source>
</evidence>
<dbReference type="EMBL" id="MU151909">
    <property type="protein sequence ID" value="KAF9441438.1"/>
    <property type="molecule type" value="Genomic_DNA"/>
</dbReference>
<keyword evidence="3" id="KW-1185">Reference proteome</keyword>
<feature type="compositionally biased region" description="Pro residues" evidence="1">
    <location>
        <begin position="43"/>
        <end position="62"/>
    </location>
</feature>
<organism evidence="2 3">
    <name type="scientific">Macrolepiota fuliginosa MF-IS2</name>
    <dbReference type="NCBI Taxonomy" id="1400762"/>
    <lineage>
        <taxon>Eukaryota</taxon>
        <taxon>Fungi</taxon>
        <taxon>Dikarya</taxon>
        <taxon>Basidiomycota</taxon>
        <taxon>Agaricomycotina</taxon>
        <taxon>Agaricomycetes</taxon>
        <taxon>Agaricomycetidae</taxon>
        <taxon>Agaricales</taxon>
        <taxon>Agaricineae</taxon>
        <taxon>Agaricaceae</taxon>
        <taxon>Macrolepiota</taxon>
    </lineage>
</organism>
<evidence type="ECO:0000313" key="2">
    <source>
        <dbReference type="EMBL" id="KAF9441438.1"/>
    </source>
</evidence>
<gene>
    <name evidence="2" type="ORF">P691DRAFT_766285</name>
</gene>